<dbReference type="EMBL" id="ASPP01014230">
    <property type="protein sequence ID" value="ETO18934.1"/>
    <property type="molecule type" value="Genomic_DNA"/>
</dbReference>
<dbReference type="AlphaFoldDB" id="X6MZP0"/>
<dbReference type="PROSITE" id="PS50195">
    <property type="entry name" value="PX"/>
    <property type="match status" value="1"/>
</dbReference>
<dbReference type="GO" id="GO:0035091">
    <property type="term" value="F:phosphatidylinositol binding"/>
    <property type="evidence" value="ECO:0007669"/>
    <property type="project" value="InterPro"/>
</dbReference>
<feature type="region of interest" description="Disordered" evidence="1">
    <location>
        <begin position="1"/>
        <end position="71"/>
    </location>
</feature>
<dbReference type="PANTHER" id="PTHR10555:SF170">
    <property type="entry name" value="FI18122P1"/>
    <property type="match status" value="1"/>
</dbReference>
<gene>
    <name evidence="3" type="ORF">RFI_18309</name>
</gene>
<proteinExistence type="predicted"/>
<reference evidence="3 4" key="1">
    <citation type="journal article" date="2013" name="Curr. Biol.">
        <title>The Genome of the Foraminiferan Reticulomyxa filosa.</title>
        <authorList>
            <person name="Glockner G."/>
            <person name="Hulsmann N."/>
            <person name="Schleicher M."/>
            <person name="Noegel A.A."/>
            <person name="Eichinger L."/>
            <person name="Gallinger C."/>
            <person name="Pawlowski J."/>
            <person name="Sierra R."/>
            <person name="Euteneuer U."/>
            <person name="Pillet L."/>
            <person name="Moustafa A."/>
            <person name="Platzer M."/>
            <person name="Groth M."/>
            <person name="Szafranski K."/>
            <person name="Schliwa M."/>
        </authorList>
    </citation>
    <scope>NUCLEOTIDE SEQUENCE [LARGE SCALE GENOMIC DNA]</scope>
</reference>
<feature type="compositionally biased region" description="Basic residues" evidence="1">
    <location>
        <begin position="1"/>
        <end position="10"/>
    </location>
</feature>
<dbReference type="OMA" id="WTRIISL"/>
<dbReference type="InterPro" id="IPR036871">
    <property type="entry name" value="PX_dom_sf"/>
</dbReference>
<dbReference type="CDD" id="cd06093">
    <property type="entry name" value="PX_domain"/>
    <property type="match status" value="1"/>
</dbReference>
<evidence type="ECO:0000259" key="2">
    <source>
        <dbReference type="PROSITE" id="PS50195"/>
    </source>
</evidence>
<keyword evidence="4" id="KW-1185">Reference proteome</keyword>
<dbReference type="OrthoDB" id="5227681at2759"/>
<dbReference type="InterPro" id="IPR001683">
    <property type="entry name" value="PX_dom"/>
</dbReference>
<feature type="domain" description="PX" evidence="2">
    <location>
        <begin position="73"/>
        <end position="184"/>
    </location>
</feature>
<dbReference type="SMART" id="SM00312">
    <property type="entry name" value="PX"/>
    <property type="match status" value="1"/>
</dbReference>
<feature type="non-terminal residue" evidence="3">
    <location>
        <position position="1"/>
    </location>
</feature>
<feature type="compositionally biased region" description="Low complexity" evidence="1">
    <location>
        <begin position="57"/>
        <end position="71"/>
    </location>
</feature>
<accession>X6MZP0</accession>
<dbReference type="Proteomes" id="UP000023152">
    <property type="component" value="Unassembled WGS sequence"/>
</dbReference>
<evidence type="ECO:0000313" key="4">
    <source>
        <dbReference type="Proteomes" id="UP000023152"/>
    </source>
</evidence>
<comment type="caution">
    <text evidence="3">The sequence shown here is derived from an EMBL/GenBank/DDBJ whole genome shotgun (WGS) entry which is preliminary data.</text>
</comment>
<evidence type="ECO:0000256" key="1">
    <source>
        <dbReference type="SAM" id="MobiDB-lite"/>
    </source>
</evidence>
<organism evidence="3 4">
    <name type="scientific">Reticulomyxa filosa</name>
    <dbReference type="NCBI Taxonomy" id="46433"/>
    <lineage>
        <taxon>Eukaryota</taxon>
        <taxon>Sar</taxon>
        <taxon>Rhizaria</taxon>
        <taxon>Retaria</taxon>
        <taxon>Foraminifera</taxon>
        <taxon>Monothalamids</taxon>
        <taxon>Reticulomyxidae</taxon>
        <taxon>Reticulomyxa</taxon>
    </lineage>
</organism>
<dbReference type="SUPFAM" id="SSF64268">
    <property type="entry name" value="PX domain"/>
    <property type="match status" value="1"/>
</dbReference>
<dbReference type="PANTHER" id="PTHR10555">
    <property type="entry name" value="SORTING NEXIN"/>
    <property type="match status" value="1"/>
</dbReference>
<feature type="compositionally biased region" description="Basic and acidic residues" evidence="1">
    <location>
        <begin position="34"/>
        <end position="56"/>
    </location>
</feature>
<dbReference type="Pfam" id="PF00787">
    <property type="entry name" value="PX"/>
    <property type="match status" value="1"/>
</dbReference>
<name>X6MZP0_RETFI</name>
<evidence type="ECO:0000313" key="3">
    <source>
        <dbReference type="EMBL" id="ETO18934.1"/>
    </source>
</evidence>
<dbReference type="Gene3D" id="3.30.1520.10">
    <property type="entry name" value="Phox-like domain"/>
    <property type="match status" value="1"/>
</dbReference>
<sequence>IIIGRRKKKKKEMEEIPLADPDNVSSGHLTDVTDEVRDVAHGDDVKVVQGREEESKASVPSKTLSSSSSSNKSGVKIKIVGAEERKSALGKHTVYVIECEPRLPVINVPRRYNDFKWLRKNLCTLFPGVWMPPLPPAQVLGRFEDQFVLERRDGLERFLNKIQEMTLISEHYVFQVFLSRPQETWGEAIKDIEDKFATQNWTEHKQLISHLHSFNPCLRDLDLPACVHKQDIPSLRQFLLAMENELKAILQLADKASHHLADMCISMKDWQKSLENLTSRENEYSFRPNNMTRVNLQPQMLQWCKFLHDQNQGYELFVRQLKYEMYDISAFLELFDQRDHIVADLERIENKINKTKPEAKTDDMETQKRNLELLLKMVTANMLKYQIDSLWKEKIEHFRNAAYLWGTKQLQATQDMIHVWSQEKTPLK</sequence>
<dbReference type="GO" id="GO:0005768">
    <property type="term" value="C:endosome"/>
    <property type="evidence" value="ECO:0007669"/>
    <property type="project" value="TreeGrafter"/>
</dbReference>
<protein>
    <recommendedName>
        <fullName evidence="2">PX domain-containing protein</fullName>
    </recommendedName>
</protein>